<proteinExistence type="inferred from homology"/>
<evidence type="ECO:0000313" key="7">
    <source>
        <dbReference type="Proteomes" id="UP000525389"/>
    </source>
</evidence>
<dbReference type="PANTHER" id="PTHR10429:SF0">
    <property type="entry name" value="DNA-3-METHYLADENINE GLYCOSYLASE"/>
    <property type="match status" value="1"/>
</dbReference>
<evidence type="ECO:0000313" key="6">
    <source>
        <dbReference type="EMBL" id="MBB5235127.1"/>
    </source>
</evidence>
<sequence>MPAPLSPAFFDRDPVRAARELLGATLVRVLPGGEVLAGRVVEAEAYDCLRDPACTAGRFHAVRTLAMAIAPGHWLFWTAHGHPLLQVACREEGVSASVLIRALEPLEGLGHMLTHRPVSRERELTNGPAKLVYALGLNPEQIAGQPVNGPALHLLPGLPVPDEQVGITARVGLLAGKNLPWRFLIRGNPWVSPGVPSMEL</sequence>
<evidence type="ECO:0000256" key="5">
    <source>
        <dbReference type="HAMAP-Rule" id="MF_00527"/>
    </source>
</evidence>
<dbReference type="HAMAP" id="MF_00527">
    <property type="entry name" value="3MGH"/>
    <property type="match status" value="1"/>
</dbReference>
<dbReference type="RefSeq" id="WP_184029847.1">
    <property type="nucleotide sequence ID" value="NZ_JACHFN010000009.1"/>
</dbReference>
<dbReference type="GO" id="GO:0003905">
    <property type="term" value="F:alkylbase DNA N-glycosylase activity"/>
    <property type="evidence" value="ECO:0007669"/>
    <property type="project" value="InterPro"/>
</dbReference>
<comment type="similarity">
    <text evidence="1 5">Belongs to the DNA glycosylase MPG family.</text>
</comment>
<dbReference type="NCBIfam" id="TIGR00567">
    <property type="entry name" value="3mg"/>
    <property type="match status" value="1"/>
</dbReference>
<keyword evidence="3 5" id="KW-0378">Hydrolase</keyword>
<dbReference type="InterPro" id="IPR036995">
    <property type="entry name" value="MPG_sf"/>
</dbReference>
<evidence type="ECO:0000256" key="3">
    <source>
        <dbReference type="ARBA" id="ARBA00022801"/>
    </source>
</evidence>
<dbReference type="CDD" id="cd00540">
    <property type="entry name" value="AAG"/>
    <property type="match status" value="1"/>
</dbReference>
<dbReference type="AlphaFoldDB" id="A0A7W8GG91"/>
<comment type="caution">
    <text evidence="6">The sequence shown here is derived from an EMBL/GenBank/DDBJ whole genome shotgun (WGS) entry which is preliminary data.</text>
</comment>
<dbReference type="InterPro" id="IPR003180">
    <property type="entry name" value="MPG"/>
</dbReference>
<dbReference type="SUPFAM" id="SSF50486">
    <property type="entry name" value="FMT C-terminal domain-like"/>
    <property type="match status" value="1"/>
</dbReference>
<keyword evidence="7" id="KW-1185">Reference proteome</keyword>
<dbReference type="Pfam" id="PF02245">
    <property type="entry name" value="Pur_DNA_glyco"/>
    <property type="match status" value="1"/>
</dbReference>
<evidence type="ECO:0000256" key="1">
    <source>
        <dbReference type="ARBA" id="ARBA00009232"/>
    </source>
</evidence>
<gene>
    <name evidence="6" type="ORF">HNQ09_002575</name>
</gene>
<dbReference type="Gene3D" id="3.10.300.10">
    <property type="entry name" value="Methylpurine-DNA glycosylase (MPG)"/>
    <property type="match status" value="1"/>
</dbReference>
<reference evidence="6 7" key="1">
    <citation type="submission" date="2020-08" db="EMBL/GenBank/DDBJ databases">
        <title>Genomic Encyclopedia of Type Strains, Phase IV (KMG-IV): sequencing the most valuable type-strain genomes for metagenomic binning, comparative biology and taxonomic classification.</title>
        <authorList>
            <person name="Goeker M."/>
        </authorList>
    </citation>
    <scope>NUCLEOTIDE SEQUENCE [LARGE SCALE GENOMIC DNA]</scope>
    <source>
        <strain evidence="6 7">DSM 101791</strain>
    </source>
</reference>
<dbReference type="PANTHER" id="PTHR10429">
    <property type="entry name" value="DNA-3-METHYLADENINE GLYCOSYLASE"/>
    <property type="match status" value="1"/>
</dbReference>
<dbReference type="EMBL" id="JACHFN010000009">
    <property type="protein sequence ID" value="MBB5235127.1"/>
    <property type="molecule type" value="Genomic_DNA"/>
</dbReference>
<dbReference type="GO" id="GO:0006284">
    <property type="term" value="P:base-excision repair"/>
    <property type="evidence" value="ECO:0007669"/>
    <property type="project" value="InterPro"/>
</dbReference>
<dbReference type="Proteomes" id="UP000525389">
    <property type="component" value="Unassembled WGS sequence"/>
</dbReference>
<dbReference type="InterPro" id="IPR011034">
    <property type="entry name" value="Formyl_transferase-like_C_sf"/>
</dbReference>
<dbReference type="EC" id="3.2.2.-" evidence="5"/>
<evidence type="ECO:0000256" key="2">
    <source>
        <dbReference type="ARBA" id="ARBA00022763"/>
    </source>
</evidence>
<organism evidence="6 7">
    <name type="scientific">Deinococcus budaensis</name>
    <dbReference type="NCBI Taxonomy" id="1665626"/>
    <lineage>
        <taxon>Bacteria</taxon>
        <taxon>Thermotogati</taxon>
        <taxon>Deinococcota</taxon>
        <taxon>Deinococci</taxon>
        <taxon>Deinococcales</taxon>
        <taxon>Deinococcaceae</taxon>
        <taxon>Deinococcus</taxon>
    </lineage>
</organism>
<keyword evidence="2 5" id="KW-0227">DNA damage</keyword>
<evidence type="ECO:0000256" key="4">
    <source>
        <dbReference type="ARBA" id="ARBA00023204"/>
    </source>
</evidence>
<keyword evidence="6" id="KW-0326">Glycosidase</keyword>
<dbReference type="GO" id="GO:0003677">
    <property type="term" value="F:DNA binding"/>
    <property type="evidence" value="ECO:0007669"/>
    <property type="project" value="InterPro"/>
</dbReference>
<name>A0A7W8GG91_9DEIO</name>
<protein>
    <recommendedName>
        <fullName evidence="5">Putative 3-methyladenine DNA glycosylase</fullName>
        <ecNumber evidence="5">3.2.2.-</ecNumber>
    </recommendedName>
</protein>
<accession>A0A7W8GG91</accession>
<keyword evidence="4 5" id="KW-0234">DNA repair</keyword>